<keyword evidence="3" id="KW-1185">Reference proteome</keyword>
<comment type="caution">
    <text evidence="2">The sequence shown here is derived from an EMBL/GenBank/DDBJ whole genome shotgun (WGS) entry which is preliminary data.</text>
</comment>
<dbReference type="EMBL" id="JALLAZ020000279">
    <property type="protein sequence ID" value="KAL3798898.1"/>
    <property type="molecule type" value="Genomic_DNA"/>
</dbReference>
<evidence type="ECO:0000313" key="2">
    <source>
        <dbReference type="EMBL" id="KAL3798898.1"/>
    </source>
</evidence>
<dbReference type="AlphaFoldDB" id="A0ABD3QGB1"/>
<gene>
    <name evidence="2" type="ORF">ACHAW5_004138</name>
</gene>
<reference evidence="2 3" key="1">
    <citation type="submission" date="2024-10" db="EMBL/GenBank/DDBJ databases">
        <title>Updated reference genomes for cyclostephanoid diatoms.</title>
        <authorList>
            <person name="Roberts W.R."/>
            <person name="Alverson A.J."/>
        </authorList>
    </citation>
    <scope>NUCLEOTIDE SEQUENCE [LARGE SCALE GENOMIC DNA]</scope>
    <source>
        <strain evidence="2 3">AJA276-08</strain>
    </source>
</reference>
<proteinExistence type="predicted"/>
<evidence type="ECO:0000313" key="3">
    <source>
        <dbReference type="Proteomes" id="UP001530315"/>
    </source>
</evidence>
<accession>A0ABD3QGB1</accession>
<sequence length="221" mass="23730">MQIGLPQGRSRRIVPRPATRDAIGVPDHLDLSDGALICRVIVARGGVASPIKTRKNNDNDIDHDDVGVGAGSGESKGKNCKRRRRDYNTLAASELSSRTSSLDRCASWTCPYRRCSLPVYQLIMSPGGTIRQTPIDPRGRCTLAHTSTSLGGVRICTNAYWAGAGEGTAAMAAKEEEEEEDVPGVHFSGNCNKFETGLVDGRGEEIVNRRGGACQVEEFGV</sequence>
<name>A0ABD3QGB1_9STRA</name>
<organism evidence="2 3">
    <name type="scientific">Stephanodiscus triporus</name>
    <dbReference type="NCBI Taxonomy" id="2934178"/>
    <lineage>
        <taxon>Eukaryota</taxon>
        <taxon>Sar</taxon>
        <taxon>Stramenopiles</taxon>
        <taxon>Ochrophyta</taxon>
        <taxon>Bacillariophyta</taxon>
        <taxon>Coscinodiscophyceae</taxon>
        <taxon>Thalassiosirophycidae</taxon>
        <taxon>Stephanodiscales</taxon>
        <taxon>Stephanodiscaceae</taxon>
        <taxon>Stephanodiscus</taxon>
    </lineage>
</organism>
<feature type="compositionally biased region" description="Basic and acidic residues" evidence="1">
    <location>
        <begin position="55"/>
        <end position="66"/>
    </location>
</feature>
<dbReference type="Proteomes" id="UP001530315">
    <property type="component" value="Unassembled WGS sequence"/>
</dbReference>
<evidence type="ECO:0000256" key="1">
    <source>
        <dbReference type="SAM" id="MobiDB-lite"/>
    </source>
</evidence>
<protein>
    <submittedName>
        <fullName evidence="2">Uncharacterized protein</fullName>
    </submittedName>
</protein>
<feature type="region of interest" description="Disordered" evidence="1">
    <location>
        <begin position="53"/>
        <end position="82"/>
    </location>
</feature>